<dbReference type="InterPro" id="IPR000917">
    <property type="entry name" value="Sulfatase_N"/>
</dbReference>
<dbReference type="InterPro" id="IPR051849">
    <property type="entry name" value="GAG-degrading_sulfatase"/>
</dbReference>
<evidence type="ECO:0000313" key="3">
    <source>
        <dbReference type="EMBL" id="GKX29744.1"/>
    </source>
</evidence>
<evidence type="ECO:0000256" key="1">
    <source>
        <dbReference type="SAM" id="MobiDB-lite"/>
    </source>
</evidence>
<gene>
    <name evidence="3" type="ORF">SH1V18_22240</name>
</gene>
<dbReference type="RefSeq" id="WP_281815398.1">
    <property type="nucleotide sequence ID" value="NZ_BRLB01000005.1"/>
</dbReference>
<dbReference type="PANTHER" id="PTHR46615">
    <property type="entry name" value="ARYLSULFATASE K"/>
    <property type="match status" value="1"/>
</dbReference>
<protein>
    <submittedName>
        <fullName evidence="3">Sulfatase</fullName>
    </submittedName>
</protein>
<evidence type="ECO:0000259" key="2">
    <source>
        <dbReference type="Pfam" id="PF00884"/>
    </source>
</evidence>
<accession>A0A9W5YAW4</accession>
<name>A0A9W5YAW4_9FIRM</name>
<dbReference type="GO" id="GO:0015024">
    <property type="term" value="F:glucuronate-2-sulfatase activity"/>
    <property type="evidence" value="ECO:0007669"/>
    <property type="project" value="TreeGrafter"/>
</dbReference>
<dbReference type="SUPFAM" id="SSF53649">
    <property type="entry name" value="Alkaline phosphatase-like"/>
    <property type="match status" value="1"/>
</dbReference>
<dbReference type="Pfam" id="PF00884">
    <property type="entry name" value="Sulfatase"/>
    <property type="match status" value="1"/>
</dbReference>
<dbReference type="AlphaFoldDB" id="A0A9W5YAW4"/>
<dbReference type="PANTHER" id="PTHR46615:SF1">
    <property type="entry name" value="ARYLSULFATASE K"/>
    <property type="match status" value="1"/>
</dbReference>
<proteinExistence type="predicted"/>
<organism evidence="3 4">
    <name type="scientific">Vallitalea longa</name>
    <dbReference type="NCBI Taxonomy" id="2936439"/>
    <lineage>
        <taxon>Bacteria</taxon>
        <taxon>Bacillati</taxon>
        <taxon>Bacillota</taxon>
        <taxon>Clostridia</taxon>
        <taxon>Lachnospirales</taxon>
        <taxon>Vallitaleaceae</taxon>
        <taxon>Vallitalea</taxon>
    </lineage>
</organism>
<dbReference type="Proteomes" id="UP001144256">
    <property type="component" value="Unassembled WGS sequence"/>
</dbReference>
<feature type="domain" description="Sulfatase N-terminal" evidence="2">
    <location>
        <begin position="2"/>
        <end position="329"/>
    </location>
</feature>
<evidence type="ECO:0000313" key="4">
    <source>
        <dbReference type="Proteomes" id="UP001144256"/>
    </source>
</evidence>
<dbReference type="Gene3D" id="3.40.720.10">
    <property type="entry name" value="Alkaline Phosphatase, subunit A"/>
    <property type="match status" value="1"/>
</dbReference>
<keyword evidence="4" id="KW-1185">Reference proteome</keyword>
<feature type="region of interest" description="Disordered" evidence="1">
    <location>
        <begin position="447"/>
        <end position="472"/>
    </location>
</feature>
<reference evidence="3" key="1">
    <citation type="submission" date="2022-06" db="EMBL/GenBank/DDBJ databases">
        <title>Vallitalea longa sp. nov., an anaerobic bacterium isolated from marine sediment.</title>
        <authorList>
            <person name="Hirano S."/>
            <person name="Terahara T."/>
            <person name="Mori K."/>
            <person name="Hamada M."/>
            <person name="Matsumoto R."/>
            <person name="Kobayashi T."/>
        </authorList>
    </citation>
    <scope>NUCLEOTIDE SEQUENCE</scope>
    <source>
        <strain evidence="3">SH18-1</strain>
    </source>
</reference>
<dbReference type="InterPro" id="IPR017850">
    <property type="entry name" value="Alkaline_phosphatase_core_sf"/>
</dbReference>
<sequence>MKNILMVICDQLSATALNAYGNNYVKAPNIDSLSENGVIFDNAYTTCPLCQPARASFWSSKYPHQTKVLSNLPDQGFDSVSTDIETLGELFSKNGYECVHIGKRHDYGALRGFDVMDYEQIKSERDNPAITVNYETFYDEDTTRKTVEYLKRKTSDNPFLLVADLQNPHNICSYIGENEFGHKDFGVKEELPALPDNYNFDDVPNRPEFIQYMCCGHRRQSQTIHWGEDDFRHYLYAYYHYINVVDKQIGRILKALEESGQKDDTMIVFFADHGEGMASHRLVTKYGAFYEETNRVPLIYTGNGIKGKRRIHGLVSLLDIYPTLAEYAGLTTYKKEEGISHYKQIIGESDAVNNEYVSAEWYDEYDGYIVPGRMYRDKDYKYTVYLEEKSEEVFDMKNDRLEKTNLAVKPEYSNIVEQYREKLKKHIDKTNDDFFNLKSQYDKKYRKHKPGMENHSGPNAVLEYQNKIDKQK</sequence>
<comment type="caution">
    <text evidence="3">The sequence shown here is derived from an EMBL/GenBank/DDBJ whole genome shotgun (WGS) entry which is preliminary data.</text>
</comment>
<dbReference type="GO" id="GO:0004065">
    <property type="term" value="F:arylsulfatase activity"/>
    <property type="evidence" value="ECO:0007669"/>
    <property type="project" value="TreeGrafter"/>
</dbReference>
<dbReference type="EMBL" id="BRLB01000005">
    <property type="protein sequence ID" value="GKX29744.1"/>
    <property type="molecule type" value="Genomic_DNA"/>
</dbReference>